<dbReference type="PROSITE" id="PS50112">
    <property type="entry name" value="PAS"/>
    <property type="match status" value="2"/>
</dbReference>
<dbReference type="InterPro" id="IPR035965">
    <property type="entry name" value="PAS-like_dom_sf"/>
</dbReference>
<comment type="caution">
    <text evidence="6">The sequence shown here is derived from an EMBL/GenBank/DDBJ whole genome shotgun (WGS) entry which is preliminary data.</text>
</comment>
<keyword evidence="2" id="KW-0812">Transmembrane</keyword>
<dbReference type="InterPro" id="IPR000014">
    <property type="entry name" value="PAS"/>
</dbReference>
<evidence type="ECO:0000259" key="5">
    <source>
        <dbReference type="PROSITE" id="PS50887"/>
    </source>
</evidence>
<dbReference type="PROSITE" id="PS50883">
    <property type="entry name" value="EAL"/>
    <property type="match status" value="1"/>
</dbReference>
<dbReference type="InterPro" id="IPR035919">
    <property type="entry name" value="EAL_sf"/>
</dbReference>
<dbReference type="InterPro" id="IPR013655">
    <property type="entry name" value="PAS_fold_3"/>
</dbReference>
<sequence length="934" mass="106192">MTAHQHKFRVAPHLLQQEWLSSSLTDAEAFYWVSLVAASLALPFLWSWIEPSLLGGWWLSLLLLTLVGRALTQRARPDPAEAPAPQPQQDARRLALLQLGALCLGSVWAALLAWSLPALQHQPFAVGMLLCLWFAVLLLASSIYIYFFSVALAFTLPGLISLLLVSWTESQLFWSLLALPALAAVIFNAWHNRRLLRKMLAHQLQIAALLEEQQKQHSQLEDMVQQRTQELEAALAQHQHTSLELQQQRQRISQAIEASQLGLWDWDLDSDSIYHSHFSQIFGYAEDEIPHFMGHLQPLVHPDDYPHLRQQLIHAMKGQTRHFQCRFRIQHKTLGWRWIEDHGEVVERHPINGKAQRMLGTRRDVTEEQEKDDYLQLAWRAFEASSEATYIIDAESRIIFVNQAFVETTGYSRQAVLQQNFWQCPCFAREQATYKKIAQLLRQEPRWEGELIQERQNGESYPQWLRVVRVTSGYQSSAYTIGIFSDLTQKRLTEERLLYLAEYDELTGLANRAQFYDRLHQALGQARLSGQPLALLSFDVDRFKAYNNSLGHHVGDFLLKKIAERAAYQLPDAEILARTGGNEFAALLHADLDQALVLAQDLMSSIHQTIHYEQHELRLTLSLGISAYPEHSHELQVLMNQADQARLRSKALGGHQVHVYNDAMRQSNLEQLHLEQELRLALEGQQLAVHFQPKLDLATQRISGVEALARWHHPDMGWIPPSAFIPLAERTGLIHQLGSWVLEAACAQAAHWFEQGYSIQVAVNIAAQQIESGQLVHEVDQLLNQHGLPAQLLQLELTESTLMEDVEASVSEMQRLRQRGVSLAIDDFGTGYSSLSYLQRFPLDLLKIDRSFLQTQQTSHQQGTLTQAIIALGHGLGLKVVAEGVEYADQLEALRGLGCDYVQGYLISRPLAAEQLQPLLVEKADRRVTQDNPL</sequence>
<keyword evidence="1" id="KW-0175">Coiled coil</keyword>
<dbReference type="Gene3D" id="3.30.70.270">
    <property type="match status" value="1"/>
</dbReference>
<dbReference type="SUPFAM" id="SSF55073">
    <property type="entry name" value="Nucleotide cyclase"/>
    <property type="match status" value="1"/>
</dbReference>
<feature type="transmembrane region" description="Helical" evidence="2">
    <location>
        <begin position="145"/>
        <end position="166"/>
    </location>
</feature>
<keyword evidence="2" id="KW-1133">Transmembrane helix</keyword>
<feature type="domain" description="PAS" evidence="3">
    <location>
        <begin position="278"/>
        <end position="319"/>
    </location>
</feature>
<feature type="transmembrane region" description="Helical" evidence="2">
    <location>
        <begin position="172"/>
        <end position="190"/>
    </location>
</feature>
<dbReference type="SMART" id="SM00267">
    <property type="entry name" value="GGDEF"/>
    <property type="match status" value="1"/>
</dbReference>
<dbReference type="PROSITE" id="PS50887">
    <property type="entry name" value="GGDEF"/>
    <property type="match status" value="1"/>
</dbReference>
<feature type="transmembrane region" description="Helical" evidence="2">
    <location>
        <begin position="55"/>
        <end position="72"/>
    </location>
</feature>
<feature type="domain" description="PAS" evidence="3">
    <location>
        <begin position="380"/>
        <end position="420"/>
    </location>
</feature>
<accession>A0ABW8PWC5</accession>
<feature type="domain" description="GGDEF" evidence="5">
    <location>
        <begin position="531"/>
        <end position="662"/>
    </location>
</feature>
<dbReference type="Pfam" id="PF08447">
    <property type="entry name" value="PAS_3"/>
    <property type="match status" value="1"/>
</dbReference>
<dbReference type="NCBIfam" id="TIGR00254">
    <property type="entry name" value="GGDEF"/>
    <property type="match status" value="1"/>
</dbReference>
<dbReference type="RefSeq" id="WP_405337464.1">
    <property type="nucleotide sequence ID" value="NZ_JBANFI010000002.1"/>
</dbReference>
<feature type="transmembrane region" description="Helical" evidence="2">
    <location>
        <begin position="93"/>
        <end position="116"/>
    </location>
</feature>
<evidence type="ECO:0000259" key="4">
    <source>
        <dbReference type="PROSITE" id="PS50883"/>
    </source>
</evidence>
<reference evidence="6 7" key="1">
    <citation type="submission" date="2024-02" db="EMBL/GenBank/DDBJ databases">
        <title>Marinospirillum sp. MEB 164 isolated from Lonar lake sediment.</title>
        <authorList>
            <person name="Joshi A."/>
            <person name="Thite S."/>
        </authorList>
    </citation>
    <scope>NUCLEOTIDE SEQUENCE [LARGE SCALE GENOMIC DNA]</scope>
    <source>
        <strain evidence="6 7">MEB164</strain>
    </source>
</reference>
<name>A0ABW8PWC5_9GAMM</name>
<dbReference type="NCBIfam" id="TIGR00229">
    <property type="entry name" value="sensory_box"/>
    <property type="match status" value="2"/>
</dbReference>
<evidence type="ECO:0000313" key="7">
    <source>
        <dbReference type="Proteomes" id="UP001621714"/>
    </source>
</evidence>
<dbReference type="InterPro" id="IPR052155">
    <property type="entry name" value="Biofilm_reg_signaling"/>
</dbReference>
<dbReference type="InterPro" id="IPR001633">
    <property type="entry name" value="EAL_dom"/>
</dbReference>
<dbReference type="CDD" id="cd01949">
    <property type="entry name" value="GGDEF"/>
    <property type="match status" value="1"/>
</dbReference>
<organism evidence="6 7">
    <name type="scientific">Marinospirillum alkalitolerans</name>
    <dbReference type="NCBI Taxonomy" id="3123374"/>
    <lineage>
        <taxon>Bacteria</taxon>
        <taxon>Pseudomonadati</taxon>
        <taxon>Pseudomonadota</taxon>
        <taxon>Gammaproteobacteria</taxon>
        <taxon>Oceanospirillales</taxon>
        <taxon>Oceanospirillaceae</taxon>
        <taxon>Marinospirillum</taxon>
    </lineage>
</organism>
<dbReference type="Proteomes" id="UP001621714">
    <property type="component" value="Unassembled WGS sequence"/>
</dbReference>
<dbReference type="EMBL" id="JBANFI010000002">
    <property type="protein sequence ID" value="MFK7160209.1"/>
    <property type="molecule type" value="Genomic_DNA"/>
</dbReference>
<keyword evidence="7" id="KW-1185">Reference proteome</keyword>
<gene>
    <name evidence="6" type="ORF">V6U78_04070</name>
</gene>
<dbReference type="SUPFAM" id="SSF141868">
    <property type="entry name" value="EAL domain-like"/>
    <property type="match status" value="1"/>
</dbReference>
<dbReference type="InterPro" id="IPR043128">
    <property type="entry name" value="Rev_trsase/Diguanyl_cyclase"/>
</dbReference>
<dbReference type="InterPro" id="IPR029787">
    <property type="entry name" value="Nucleotide_cyclase"/>
</dbReference>
<evidence type="ECO:0000256" key="1">
    <source>
        <dbReference type="SAM" id="Coils"/>
    </source>
</evidence>
<feature type="coiled-coil region" evidence="1">
    <location>
        <begin position="192"/>
        <end position="248"/>
    </location>
</feature>
<feature type="domain" description="EAL" evidence="4">
    <location>
        <begin position="671"/>
        <end position="924"/>
    </location>
</feature>
<evidence type="ECO:0000259" key="3">
    <source>
        <dbReference type="PROSITE" id="PS50112"/>
    </source>
</evidence>
<dbReference type="Pfam" id="PF00990">
    <property type="entry name" value="GGDEF"/>
    <property type="match status" value="1"/>
</dbReference>
<dbReference type="Pfam" id="PF13426">
    <property type="entry name" value="PAS_9"/>
    <property type="match status" value="1"/>
</dbReference>
<dbReference type="SMART" id="SM00052">
    <property type="entry name" value="EAL"/>
    <property type="match status" value="1"/>
</dbReference>
<dbReference type="SUPFAM" id="SSF55785">
    <property type="entry name" value="PYP-like sensor domain (PAS domain)"/>
    <property type="match status" value="2"/>
</dbReference>
<dbReference type="SMART" id="SM00091">
    <property type="entry name" value="PAS"/>
    <property type="match status" value="2"/>
</dbReference>
<dbReference type="InterPro" id="IPR001610">
    <property type="entry name" value="PAC"/>
</dbReference>
<evidence type="ECO:0000256" key="2">
    <source>
        <dbReference type="SAM" id="Phobius"/>
    </source>
</evidence>
<dbReference type="PANTHER" id="PTHR44757">
    <property type="entry name" value="DIGUANYLATE CYCLASE DGCP"/>
    <property type="match status" value="1"/>
</dbReference>
<dbReference type="Gene3D" id="3.30.450.20">
    <property type="entry name" value="PAS domain"/>
    <property type="match status" value="2"/>
</dbReference>
<feature type="transmembrane region" description="Helical" evidence="2">
    <location>
        <begin position="29"/>
        <end position="49"/>
    </location>
</feature>
<evidence type="ECO:0000313" key="6">
    <source>
        <dbReference type="EMBL" id="MFK7160209.1"/>
    </source>
</evidence>
<dbReference type="InterPro" id="IPR000160">
    <property type="entry name" value="GGDEF_dom"/>
</dbReference>
<dbReference type="CDD" id="cd01948">
    <property type="entry name" value="EAL"/>
    <property type="match status" value="1"/>
</dbReference>
<keyword evidence="2" id="KW-0472">Membrane</keyword>
<dbReference type="Gene3D" id="3.20.20.450">
    <property type="entry name" value="EAL domain"/>
    <property type="match status" value="1"/>
</dbReference>
<dbReference type="PANTHER" id="PTHR44757:SF2">
    <property type="entry name" value="BIOFILM ARCHITECTURE MAINTENANCE PROTEIN MBAA"/>
    <property type="match status" value="1"/>
</dbReference>
<dbReference type="CDD" id="cd00130">
    <property type="entry name" value="PAS"/>
    <property type="match status" value="2"/>
</dbReference>
<dbReference type="SMART" id="SM00086">
    <property type="entry name" value="PAC"/>
    <property type="match status" value="2"/>
</dbReference>
<protein>
    <submittedName>
        <fullName evidence="6">EAL domain-containing protein</fullName>
    </submittedName>
</protein>
<dbReference type="Pfam" id="PF00563">
    <property type="entry name" value="EAL"/>
    <property type="match status" value="1"/>
</dbReference>
<proteinExistence type="predicted"/>